<dbReference type="AlphaFoldDB" id="A0A9N9LZG6"/>
<keyword evidence="2" id="KW-1185">Reference proteome</keyword>
<evidence type="ECO:0000313" key="1">
    <source>
        <dbReference type="EMBL" id="CAG8981309.1"/>
    </source>
</evidence>
<sequence>MFQELNPNYARPSVFKSSGSIDIWELMLDDDPSTQLDESALKRSVDLDRLDAEDLLICSPTVLGFSLKDHLWLEFAVADISDISWNEKLRVVTL</sequence>
<dbReference type="EMBL" id="CAJVRM010000463">
    <property type="protein sequence ID" value="CAG8981309.1"/>
    <property type="molecule type" value="Genomic_DNA"/>
</dbReference>
<organism evidence="1 2">
    <name type="scientific">Hymenoscyphus albidus</name>
    <dbReference type="NCBI Taxonomy" id="595503"/>
    <lineage>
        <taxon>Eukaryota</taxon>
        <taxon>Fungi</taxon>
        <taxon>Dikarya</taxon>
        <taxon>Ascomycota</taxon>
        <taxon>Pezizomycotina</taxon>
        <taxon>Leotiomycetes</taxon>
        <taxon>Helotiales</taxon>
        <taxon>Helotiaceae</taxon>
        <taxon>Hymenoscyphus</taxon>
    </lineage>
</organism>
<evidence type="ECO:0000313" key="2">
    <source>
        <dbReference type="Proteomes" id="UP000701801"/>
    </source>
</evidence>
<name>A0A9N9LZG6_9HELO</name>
<dbReference type="OrthoDB" id="10042665at2759"/>
<reference evidence="1" key="1">
    <citation type="submission" date="2021-07" db="EMBL/GenBank/DDBJ databases">
        <authorList>
            <person name="Durling M."/>
        </authorList>
    </citation>
    <scope>NUCLEOTIDE SEQUENCE</scope>
</reference>
<protein>
    <submittedName>
        <fullName evidence="1">Uncharacterized protein</fullName>
    </submittedName>
</protein>
<proteinExistence type="predicted"/>
<comment type="caution">
    <text evidence="1">The sequence shown here is derived from an EMBL/GenBank/DDBJ whole genome shotgun (WGS) entry which is preliminary data.</text>
</comment>
<dbReference type="Proteomes" id="UP000701801">
    <property type="component" value="Unassembled WGS sequence"/>
</dbReference>
<gene>
    <name evidence="1" type="ORF">HYALB_00005109</name>
</gene>
<accession>A0A9N9LZG6</accession>